<gene>
    <name evidence="7 8" type="primary">nhaA</name>
    <name evidence="8" type="ORF">clem_10000</name>
</gene>
<dbReference type="GO" id="GO:0015385">
    <property type="term" value="F:sodium:proton antiporter activity"/>
    <property type="evidence" value="ECO:0007669"/>
    <property type="project" value="UniProtKB-UniRule"/>
</dbReference>
<keyword evidence="7" id="KW-0915">Sodium</keyword>
<organism evidence="8 9">
    <name type="scientific">Legionella clemsonensis</name>
    <dbReference type="NCBI Taxonomy" id="1867846"/>
    <lineage>
        <taxon>Bacteria</taxon>
        <taxon>Pseudomonadati</taxon>
        <taxon>Pseudomonadota</taxon>
        <taxon>Gammaproteobacteria</taxon>
        <taxon>Legionellales</taxon>
        <taxon>Legionellaceae</taxon>
        <taxon>Legionella</taxon>
    </lineage>
</organism>
<keyword evidence="6 7" id="KW-0739">Sodium transport</keyword>
<name>A0A222P3Y9_9GAMM</name>
<evidence type="ECO:0000256" key="1">
    <source>
        <dbReference type="ARBA" id="ARBA00004429"/>
    </source>
</evidence>
<dbReference type="NCBIfam" id="NF011427">
    <property type="entry name" value="PRK14854.1"/>
    <property type="match status" value="1"/>
</dbReference>
<dbReference type="Pfam" id="PF06965">
    <property type="entry name" value="Na_H_antiport_1"/>
    <property type="match status" value="1"/>
</dbReference>
<dbReference type="PANTHER" id="PTHR30341:SF0">
    <property type="entry name" value="NA(+)_H(+) ANTIPORTER NHAA"/>
    <property type="match status" value="1"/>
</dbReference>
<comment type="catalytic activity">
    <reaction evidence="7">
        <text>Na(+)(in) + 2 H(+)(out) = Na(+)(out) + 2 H(+)(in)</text>
        <dbReference type="Rhea" id="RHEA:29251"/>
        <dbReference type="ChEBI" id="CHEBI:15378"/>
        <dbReference type="ChEBI" id="CHEBI:29101"/>
    </reaction>
</comment>
<dbReference type="Gene3D" id="1.20.1530.10">
    <property type="entry name" value="Na+/H+ antiporter like domain"/>
    <property type="match status" value="1"/>
</dbReference>
<dbReference type="InterPro" id="IPR023171">
    <property type="entry name" value="Na/H_antiporter_dom_sf"/>
</dbReference>
<dbReference type="AlphaFoldDB" id="A0A222P3Y9"/>
<feature type="transmembrane region" description="Helical" evidence="7">
    <location>
        <begin position="235"/>
        <end position="264"/>
    </location>
</feature>
<feature type="transmembrane region" description="Helical" evidence="7">
    <location>
        <begin position="354"/>
        <end position="376"/>
    </location>
</feature>
<dbReference type="NCBIfam" id="NF007112">
    <property type="entry name" value="PRK09561.1"/>
    <property type="match status" value="1"/>
</dbReference>
<evidence type="ECO:0000256" key="7">
    <source>
        <dbReference type="HAMAP-Rule" id="MF_01844"/>
    </source>
</evidence>
<proteinExistence type="inferred from homology"/>
<dbReference type="InterPro" id="IPR004670">
    <property type="entry name" value="NhaA"/>
</dbReference>
<comment type="function">
    <text evidence="7">Na(+)/H(+) antiporter that extrudes sodium in exchange for external protons.</text>
</comment>
<evidence type="ECO:0000313" key="8">
    <source>
        <dbReference type="EMBL" id="ASQ46549.1"/>
    </source>
</evidence>
<feature type="transmembrane region" description="Helical" evidence="7">
    <location>
        <begin position="314"/>
        <end position="334"/>
    </location>
</feature>
<dbReference type="KEGG" id="lcd:clem_10000"/>
<accession>A0A222P3Y9</accession>
<keyword evidence="7" id="KW-0406">Ion transport</keyword>
<dbReference type="GO" id="GO:0006885">
    <property type="term" value="P:regulation of pH"/>
    <property type="evidence" value="ECO:0007669"/>
    <property type="project" value="UniProtKB-UniRule"/>
</dbReference>
<feature type="transmembrane region" description="Helical" evidence="7">
    <location>
        <begin position="388"/>
        <end position="408"/>
    </location>
</feature>
<evidence type="ECO:0000256" key="5">
    <source>
        <dbReference type="ARBA" id="ARBA00023136"/>
    </source>
</evidence>
<dbReference type="PANTHER" id="PTHR30341">
    <property type="entry name" value="SODIUM ION/PROTON ANTIPORTER NHAA-RELATED"/>
    <property type="match status" value="1"/>
</dbReference>
<reference evidence="9" key="1">
    <citation type="submission" date="2016-07" db="EMBL/GenBank/DDBJ databases">
        <authorList>
            <person name="Florea S."/>
            <person name="Webb J.S."/>
            <person name="Jaromczyk J."/>
            <person name="Schardl C.L."/>
        </authorList>
    </citation>
    <scope>NUCLEOTIDE SEQUENCE [LARGE SCALE GENOMIC DNA]</scope>
    <source>
        <strain evidence="9">CDC-D5610</strain>
    </source>
</reference>
<dbReference type="Proteomes" id="UP000201728">
    <property type="component" value="Chromosome"/>
</dbReference>
<dbReference type="HAMAP" id="MF_01844">
    <property type="entry name" value="NhaA"/>
    <property type="match status" value="1"/>
</dbReference>
<dbReference type="NCBIfam" id="TIGR00773">
    <property type="entry name" value="NhaA"/>
    <property type="match status" value="1"/>
</dbReference>
<keyword evidence="5 7" id="KW-0472">Membrane</keyword>
<feature type="transmembrane region" description="Helical" evidence="7">
    <location>
        <begin position="209"/>
        <end position="228"/>
    </location>
</feature>
<feature type="transmembrane region" description="Helical" evidence="7">
    <location>
        <begin position="284"/>
        <end position="305"/>
    </location>
</feature>
<comment type="similarity">
    <text evidence="7">Belongs to the NhaA Na(+)/H(+) (TC 2.A.33) antiporter family.</text>
</comment>
<keyword evidence="3 7" id="KW-0812">Transmembrane</keyword>
<keyword evidence="9" id="KW-1185">Reference proteome</keyword>
<evidence type="ECO:0000256" key="2">
    <source>
        <dbReference type="ARBA" id="ARBA00022475"/>
    </source>
</evidence>
<dbReference type="EMBL" id="CP016397">
    <property type="protein sequence ID" value="ASQ46549.1"/>
    <property type="molecule type" value="Genomic_DNA"/>
</dbReference>
<protein>
    <recommendedName>
        <fullName evidence="7">Na(+)/H(+) antiporter NhaA</fullName>
    </recommendedName>
    <alternativeName>
        <fullName evidence="7">Sodium/proton antiporter NhaA</fullName>
    </alternativeName>
</protein>
<feature type="transmembrane region" description="Helical" evidence="7">
    <location>
        <begin position="120"/>
        <end position="143"/>
    </location>
</feature>
<evidence type="ECO:0000256" key="3">
    <source>
        <dbReference type="ARBA" id="ARBA00022692"/>
    </source>
</evidence>
<dbReference type="GO" id="GO:0005886">
    <property type="term" value="C:plasma membrane"/>
    <property type="evidence" value="ECO:0007669"/>
    <property type="project" value="UniProtKB-SubCell"/>
</dbReference>
<keyword evidence="2 7" id="KW-1003">Cell membrane</keyword>
<feature type="transmembrane region" description="Helical" evidence="7">
    <location>
        <begin position="36"/>
        <end position="57"/>
    </location>
</feature>
<sequence>MHLPALANIKLRTHSFRVYTDLFTYYLKLMNKSDSFYNLETIGGLLLFLAAVLAIVIANSPYRIIYDHFLNIHASVTIGNLFINKPLLLWINDGLMAIYFLLIGLEIKREIKRGILSSKTNLLVPAITALSGLIFPALIFVMLNRHNVVYLHGWAIPTATDIAFTLGIISLLGSRVPLSLKILLTAIAIFDDIAAIVIIALFYTQKLSLFSLSLALLFALILGALNYFKCRRVSVFVFFGIALWIAVLKSGVHATLTGIVLAMAIPDEGRQSMLTRLEDGLHPWVVFFILPLFAFANAGVTFIGLNPSMFVHSIVLGTALGLFIGKQIGIFLPLAYFVKFKQLLRRDKINFKHLYGIALICGVGFTMSLFIGSLAYYHSLNLIPMVKIGVVCGSLISGIAGFFVLKYASSRHIDTSAL</sequence>
<feature type="transmembrane region" description="Helical" evidence="7">
    <location>
        <begin position="149"/>
        <end position="171"/>
    </location>
</feature>
<feature type="transmembrane region" description="Helical" evidence="7">
    <location>
        <begin position="89"/>
        <end position="108"/>
    </location>
</feature>
<feature type="transmembrane region" description="Helical" evidence="7">
    <location>
        <begin position="183"/>
        <end position="203"/>
    </location>
</feature>
<evidence type="ECO:0000313" key="9">
    <source>
        <dbReference type="Proteomes" id="UP000201728"/>
    </source>
</evidence>
<keyword evidence="4 7" id="KW-1133">Transmembrane helix</keyword>
<keyword evidence="7" id="KW-0050">Antiport</keyword>
<keyword evidence="7" id="KW-0813">Transport</keyword>
<dbReference type="NCBIfam" id="NF007111">
    <property type="entry name" value="PRK09560.1"/>
    <property type="match status" value="1"/>
</dbReference>
<comment type="subcellular location">
    <subcellularLocation>
        <location evidence="1">Cell inner membrane</location>
        <topology evidence="1">Multi-pass membrane protein</topology>
    </subcellularLocation>
    <subcellularLocation>
        <location evidence="7">Cell membrane</location>
        <topology evidence="7">Multi-pass membrane protein</topology>
    </subcellularLocation>
</comment>
<evidence type="ECO:0000256" key="6">
    <source>
        <dbReference type="ARBA" id="ARBA00023201"/>
    </source>
</evidence>
<evidence type="ECO:0000256" key="4">
    <source>
        <dbReference type="ARBA" id="ARBA00022989"/>
    </source>
</evidence>